<protein>
    <submittedName>
        <fullName evidence="1">Uncharacterized protein</fullName>
    </submittedName>
</protein>
<sequence>ELGSLQPPPLRFKRFFCLSLPSRLDYRHVSPRPANFYIFSRDGVSLVGQADLELLISSDPPALASKNAGITGMSHCAWPVSSIFLISTTFLNDCYEVPIKQCIHERAL</sequence>
<dbReference type="PANTHER" id="PTHR46254">
    <property type="entry name" value="PROTEIN GVQW1-RELATED"/>
    <property type="match status" value="1"/>
</dbReference>
<evidence type="ECO:0000313" key="2">
    <source>
        <dbReference type="Proteomes" id="UP000006718"/>
    </source>
</evidence>
<dbReference type="Proteomes" id="UP000006718">
    <property type="component" value="Chromosome 3"/>
</dbReference>
<dbReference type="AlphaFoldDB" id="A0A5F8AEG1"/>
<accession>A0A5F8AEG1</accession>
<evidence type="ECO:0000313" key="1">
    <source>
        <dbReference type="Ensembl" id="ENSMMUP00000075772.1"/>
    </source>
</evidence>
<dbReference type="VEuPathDB" id="HostDB:ENSMMUG00000059580"/>
<reference evidence="1" key="3">
    <citation type="submission" date="2025-08" db="UniProtKB">
        <authorList>
            <consortium name="Ensembl"/>
        </authorList>
    </citation>
    <scope>IDENTIFICATION</scope>
    <source>
        <strain evidence="1">17573</strain>
    </source>
</reference>
<dbReference type="PANTHER" id="PTHR46254:SF3">
    <property type="entry name" value="SECRETED PROTEIN"/>
    <property type="match status" value="1"/>
</dbReference>
<reference evidence="1" key="4">
    <citation type="submission" date="2025-09" db="UniProtKB">
        <authorList>
            <consortium name="Ensembl"/>
        </authorList>
    </citation>
    <scope>IDENTIFICATION</scope>
    <source>
        <strain evidence="1">17573</strain>
    </source>
</reference>
<proteinExistence type="predicted"/>
<reference evidence="2" key="1">
    <citation type="journal article" date="2007" name="Science">
        <title>Evolutionary and biomedical insights from the rhesus macaque genome.</title>
        <authorList>
            <person name="Gibbs R.A."/>
            <person name="Rogers J."/>
            <person name="Katze M.G."/>
            <person name="Bumgarner R."/>
            <person name="Weinstock G.M."/>
            <person name="Mardis E.R."/>
            <person name="Remington K.A."/>
            <person name="Strausberg R.L."/>
            <person name="Venter J.C."/>
            <person name="Wilson R.K."/>
            <person name="Batzer M.A."/>
            <person name="Bustamante C.D."/>
            <person name="Eichler E.E."/>
            <person name="Hahn M.W."/>
            <person name="Hardison R.C."/>
            <person name="Makova K.D."/>
            <person name="Miller W."/>
            <person name="Milosavljevic A."/>
            <person name="Palermo R.E."/>
            <person name="Siepel A."/>
            <person name="Sikela J.M."/>
            <person name="Attaway T."/>
            <person name="Bell S."/>
            <person name="Bernard K.E."/>
            <person name="Buhay C.J."/>
            <person name="Chandrabose M.N."/>
            <person name="Dao M."/>
            <person name="Davis C."/>
            <person name="Delehaunty K.D."/>
            <person name="Ding Y."/>
            <person name="Dinh H.H."/>
            <person name="Dugan-Rocha S."/>
            <person name="Fulton L.A."/>
            <person name="Gabisi R.A."/>
            <person name="Garner T.T."/>
            <person name="Godfrey J."/>
            <person name="Hawes A.C."/>
            <person name="Hernandez J."/>
            <person name="Hines S."/>
            <person name="Holder M."/>
            <person name="Hume J."/>
            <person name="Jhangiani S.N."/>
            <person name="Joshi V."/>
            <person name="Khan Z.M."/>
            <person name="Kirkness E.F."/>
            <person name="Cree A."/>
            <person name="Fowler R.G."/>
            <person name="Lee S."/>
            <person name="Lewis L.R."/>
            <person name="Li Z."/>
            <person name="Liu Y.-S."/>
            <person name="Moore S.M."/>
            <person name="Muzny D."/>
            <person name="Nazareth L.V."/>
            <person name="Ngo D.N."/>
            <person name="Okwuonu G.O."/>
            <person name="Pai G."/>
            <person name="Parker D."/>
            <person name="Paul H.A."/>
            <person name="Pfannkoch C."/>
            <person name="Pohl C.S."/>
            <person name="Rogers Y.-H.C."/>
            <person name="Ruiz S.J."/>
            <person name="Sabo A."/>
            <person name="Santibanez J."/>
            <person name="Schneider B.W."/>
            <person name="Smith S.M."/>
            <person name="Sodergren E."/>
            <person name="Svatek A.F."/>
            <person name="Utterback T.R."/>
            <person name="Vattathil S."/>
            <person name="Warren W."/>
            <person name="White C.S."/>
            <person name="Chinwalla A.T."/>
            <person name="Feng Y."/>
            <person name="Halpern A.L."/>
            <person name="Hillier L.W."/>
            <person name="Huang X."/>
            <person name="Minx P."/>
            <person name="Nelson J.O."/>
            <person name="Pepin K.H."/>
            <person name="Qin X."/>
            <person name="Sutton G.G."/>
            <person name="Venter E."/>
            <person name="Walenz B.P."/>
            <person name="Wallis J.W."/>
            <person name="Worley K.C."/>
            <person name="Yang S.-P."/>
            <person name="Jones S.M."/>
            <person name="Marra M.A."/>
            <person name="Rocchi M."/>
            <person name="Schein J.E."/>
            <person name="Baertsch R."/>
            <person name="Clarke L."/>
            <person name="Csuros M."/>
            <person name="Glasscock J."/>
            <person name="Harris R.A."/>
            <person name="Havlak P."/>
            <person name="Jackson A.R."/>
            <person name="Jiang H."/>
            <person name="Liu Y."/>
            <person name="Messina D.N."/>
            <person name="Shen Y."/>
            <person name="Song H.X.-Z."/>
            <person name="Wylie T."/>
            <person name="Zhang L."/>
            <person name="Birney E."/>
            <person name="Han K."/>
            <person name="Konkel M.K."/>
            <person name="Lee J."/>
            <person name="Smit A.F.A."/>
            <person name="Ullmer B."/>
            <person name="Wang H."/>
            <person name="Xing J."/>
            <person name="Burhans R."/>
            <person name="Cheng Z."/>
            <person name="Karro J.E."/>
            <person name="Ma J."/>
            <person name="Raney B."/>
            <person name="She X."/>
            <person name="Cox M.J."/>
            <person name="Demuth J.P."/>
            <person name="Dumas L.J."/>
            <person name="Han S.-G."/>
            <person name="Hopkins J."/>
            <person name="Karimpour-Fard A."/>
            <person name="Kim Y.H."/>
            <person name="Pollack J.R."/>
            <person name="Vinar T."/>
            <person name="Addo-Quaye C."/>
            <person name="Degenhardt J."/>
            <person name="Denby A."/>
            <person name="Hubisz M.J."/>
            <person name="Indap A."/>
            <person name="Kosiol C."/>
            <person name="Lahn B.T."/>
            <person name="Lawson H.A."/>
            <person name="Marklein A."/>
            <person name="Nielsen R."/>
            <person name="Vallender E.J."/>
            <person name="Clark A.G."/>
            <person name="Ferguson B."/>
            <person name="Hernandez R.D."/>
            <person name="Hirani K."/>
            <person name="Kehrer-Sawatzki H."/>
            <person name="Kolb J."/>
            <person name="Patil S."/>
            <person name="Pu L.-L."/>
            <person name="Ren Y."/>
            <person name="Smith D.G."/>
            <person name="Wheeler D.A."/>
            <person name="Schenck I."/>
            <person name="Ball E.V."/>
            <person name="Chen R."/>
            <person name="Cooper D.N."/>
            <person name="Giardine B."/>
            <person name="Hsu F."/>
            <person name="Kent W.J."/>
            <person name="Lesk A."/>
            <person name="Nelson D.L."/>
            <person name="O'brien W.E."/>
            <person name="Pruefer K."/>
            <person name="Stenson P.D."/>
            <person name="Wallace J.C."/>
            <person name="Ke H."/>
            <person name="Liu X.-M."/>
            <person name="Wang P."/>
            <person name="Xiang A.P."/>
            <person name="Yang F."/>
            <person name="Barber G.P."/>
            <person name="Haussler D."/>
            <person name="Karolchik D."/>
            <person name="Kern A.D."/>
            <person name="Kuhn R.M."/>
            <person name="Smith K.E."/>
            <person name="Zwieg A.S."/>
        </authorList>
    </citation>
    <scope>NUCLEOTIDE SEQUENCE [LARGE SCALE GENOMIC DNA]</scope>
    <source>
        <strain evidence="2">17573</strain>
    </source>
</reference>
<name>A0A5F8AEG1_MACMU</name>
<organism evidence="1 2">
    <name type="scientific">Macaca mulatta</name>
    <name type="common">Rhesus macaque</name>
    <dbReference type="NCBI Taxonomy" id="9544"/>
    <lineage>
        <taxon>Eukaryota</taxon>
        <taxon>Metazoa</taxon>
        <taxon>Chordata</taxon>
        <taxon>Craniata</taxon>
        <taxon>Vertebrata</taxon>
        <taxon>Euteleostomi</taxon>
        <taxon>Mammalia</taxon>
        <taxon>Eutheria</taxon>
        <taxon>Euarchontoglires</taxon>
        <taxon>Primates</taxon>
        <taxon>Haplorrhini</taxon>
        <taxon>Catarrhini</taxon>
        <taxon>Cercopithecidae</taxon>
        <taxon>Cercopithecinae</taxon>
        <taxon>Macaca</taxon>
    </lineage>
</organism>
<dbReference type="Ensembl" id="ENSMMUT00000094293.1">
    <property type="protein sequence ID" value="ENSMMUP00000075772.1"/>
    <property type="gene ID" value="ENSMMUG00000059580.1"/>
</dbReference>
<dbReference type="PRINTS" id="PR02045">
    <property type="entry name" value="F138DOMAIN"/>
</dbReference>
<dbReference type="InParanoid" id="A0A5F8AEG1"/>
<keyword evidence="2" id="KW-1185">Reference proteome</keyword>
<dbReference type="GeneTree" id="ENSGT00940000161627"/>
<reference evidence="1" key="2">
    <citation type="submission" date="2019-01" db="EMBL/GenBank/DDBJ databases">
        <authorList>
            <person name="Graves T."/>
            <person name="Eichler E.E."/>
            <person name="Wilson R.K."/>
        </authorList>
    </citation>
    <scope>NUCLEOTIDE SEQUENCE [LARGE SCALE GENOMIC DNA]</scope>
    <source>
        <strain evidence="1">17573</strain>
    </source>
</reference>